<organism evidence="1">
    <name type="scientific">Gordonia sp. MP11Mi</name>
    <dbReference type="NCBI Taxonomy" id="3022769"/>
    <lineage>
        <taxon>Bacteria</taxon>
        <taxon>Bacillati</taxon>
        <taxon>Actinomycetota</taxon>
        <taxon>Actinomycetes</taxon>
        <taxon>Mycobacteriales</taxon>
        <taxon>Gordoniaceae</taxon>
        <taxon>Gordonia</taxon>
    </lineage>
</organism>
<name>A0AA97GU35_9ACTN</name>
<gene>
    <name evidence="1" type="ORF">MP11Mi_13960</name>
</gene>
<proteinExistence type="predicted"/>
<sequence length="65" mass="6804">MLGVNRIGVVEDHASVVLGVEAMLAHCPDLTVAASAPTVPELLAETVDLELLGRVARRRISRGTG</sequence>
<reference evidence="1" key="1">
    <citation type="submission" date="2023-06" db="EMBL/GenBank/DDBJ databases">
        <title>Gordonia sp. nov. and Pseudochrobactrum sp. nov., two species isolated from the burying beetle Nicrophorus vespilloides.</title>
        <authorList>
            <person name="Poehlein A."/>
            <person name="Guzman J."/>
            <person name="Daniel R."/>
            <person name="Vilcinskas A."/>
        </authorList>
    </citation>
    <scope>NUCLEOTIDE SEQUENCE</scope>
    <source>
        <strain evidence="1">MP11Mi</strain>
    </source>
</reference>
<accession>A0AA97GU35</accession>
<protein>
    <submittedName>
        <fullName evidence="1">Uncharacterized protein</fullName>
    </submittedName>
</protein>
<evidence type="ECO:0000313" key="1">
    <source>
        <dbReference type="EMBL" id="WOC12311.1"/>
    </source>
</evidence>
<dbReference type="EMBL" id="CP128986">
    <property type="protein sequence ID" value="WOC12311.1"/>
    <property type="molecule type" value="Genomic_DNA"/>
</dbReference>
<dbReference type="AlphaFoldDB" id="A0AA97GU35"/>